<accession>A0A845A6E2</accession>
<dbReference type="AlphaFoldDB" id="A0A845A6E2"/>
<dbReference type="EMBL" id="WTYQ01000001">
    <property type="protein sequence ID" value="MXP24833.1"/>
    <property type="molecule type" value="Genomic_DNA"/>
</dbReference>
<organism evidence="1 2">
    <name type="scientific">Altericroceibacterium indicum</name>
    <dbReference type="NCBI Taxonomy" id="374177"/>
    <lineage>
        <taxon>Bacteria</taxon>
        <taxon>Pseudomonadati</taxon>
        <taxon>Pseudomonadota</taxon>
        <taxon>Alphaproteobacteria</taxon>
        <taxon>Sphingomonadales</taxon>
        <taxon>Erythrobacteraceae</taxon>
        <taxon>Altericroceibacterium</taxon>
    </lineage>
</organism>
<dbReference type="InterPro" id="IPR012337">
    <property type="entry name" value="RNaseH-like_sf"/>
</dbReference>
<dbReference type="GO" id="GO:0003676">
    <property type="term" value="F:nucleic acid binding"/>
    <property type="evidence" value="ECO:0007669"/>
    <property type="project" value="InterPro"/>
</dbReference>
<comment type="caution">
    <text evidence="1">The sequence shown here is derived from an EMBL/GenBank/DDBJ whole genome shotgun (WGS) entry which is preliminary data.</text>
</comment>
<dbReference type="OrthoDB" id="2990050at2"/>
<protein>
    <submittedName>
        <fullName evidence="1">Uncharacterized protein</fullName>
    </submittedName>
</protein>
<keyword evidence="2" id="KW-1185">Reference proteome</keyword>
<proteinExistence type="predicted"/>
<dbReference type="SUPFAM" id="SSF53098">
    <property type="entry name" value="Ribonuclease H-like"/>
    <property type="match status" value="1"/>
</dbReference>
<name>A0A845A6E2_9SPHN</name>
<sequence length="183" mass="20824">MSYLSLDLSKRRSGWAIYRKGDERLRSGTWVLGSEYTTDGQTYLKLHQHLMDMHQLCPIEHVYLEKPIHPVNLTGHTNIDTLRILSGIAAHVHSFGAAMGFRSVTEINVSSWRRDFIGPQKRGTKKVTLKALTMERCRQLGFNPRYDDEADAIGILDFALDFHEHITPPWRANEVLRPALGGA</sequence>
<gene>
    <name evidence="1" type="ORF">GRI39_02070</name>
</gene>
<dbReference type="InterPro" id="IPR036397">
    <property type="entry name" value="RNaseH_sf"/>
</dbReference>
<evidence type="ECO:0000313" key="2">
    <source>
        <dbReference type="Proteomes" id="UP000460561"/>
    </source>
</evidence>
<reference evidence="1 2" key="1">
    <citation type="submission" date="2019-12" db="EMBL/GenBank/DDBJ databases">
        <title>Genomic-based taxomic classification of the family Erythrobacteraceae.</title>
        <authorList>
            <person name="Xu L."/>
        </authorList>
    </citation>
    <scope>NUCLEOTIDE SEQUENCE [LARGE SCALE GENOMIC DNA]</scope>
    <source>
        <strain evidence="1 2">DSM 18604</strain>
    </source>
</reference>
<evidence type="ECO:0000313" key="1">
    <source>
        <dbReference type="EMBL" id="MXP24833.1"/>
    </source>
</evidence>
<dbReference type="Proteomes" id="UP000460561">
    <property type="component" value="Unassembled WGS sequence"/>
</dbReference>
<dbReference type="RefSeq" id="WP_160738028.1">
    <property type="nucleotide sequence ID" value="NZ_WTYQ01000001.1"/>
</dbReference>
<dbReference type="Gene3D" id="3.30.420.10">
    <property type="entry name" value="Ribonuclease H-like superfamily/Ribonuclease H"/>
    <property type="match status" value="1"/>
</dbReference>